<evidence type="ECO:0000256" key="2">
    <source>
        <dbReference type="ARBA" id="ARBA00022448"/>
    </source>
</evidence>
<dbReference type="OrthoDB" id="9815533at2"/>
<keyword evidence="7 8" id="KW-0472">Membrane</keyword>
<organism evidence="11 13">
    <name type="scientific">Bordetella bronchialis</name>
    <dbReference type="NCBI Taxonomy" id="463025"/>
    <lineage>
        <taxon>Bacteria</taxon>
        <taxon>Pseudomonadati</taxon>
        <taxon>Pseudomonadota</taxon>
        <taxon>Betaproteobacteria</taxon>
        <taxon>Burkholderiales</taxon>
        <taxon>Alcaligenaceae</taxon>
        <taxon>Bordetella</taxon>
    </lineage>
</organism>
<keyword evidence="4" id="KW-0997">Cell inner membrane</keyword>
<evidence type="ECO:0000313" key="13">
    <source>
        <dbReference type="Proteomes" id="UP000092213"/>
    </source>
</evidence>
<evidence type="ECO:0000256" key="1">
    <source>
        <dbReference type="ARBA" id="ARBA00004429"/>
    </source>
</evidence>
<evidence type="ECO:0000256" key="3">
    <source>
        <dbReference type="ARBA" id="ARBA00022475"/>
    </source>
</evidence>
<dbReference type="CDD" id="cd06261">
    <property type="entry name" value="TM_PBP2"/>
    <property type="match status" value="1"/>
</dbReference>
<evidence type="ECO:0000256" key="5">
    <source>
        <dbReference type="ARBA" id="ARBA00022692"/>
    </source>
</evidence>
<dbReference type="PANTHER" id="PTHR43357">
    <property type="entry name" value="INNER MEMBRANE ABC TRANSPORTER PERMEASE PROTEIN YDCV"/>
    <property type="match status" value="1"/>
</dbReference>
<evidence type="ECO:0000259" key="9">
    <source>
        <dbReference type="PROSITE" id="PS50928"/>
    </source>
</evidence>
<dbReference type="GO" id="GO:0005886">
    <property type="term" value="C:plasma membrane"/>
    <property type="evidence" value="ECO:0007669"/>
    <property type="project" value="UniProtKB-SubCell"/>
</dbReference>
<dbReference type="STRING" id="463025.BAU08_18680"/>
<feature type="transmembrane region" description="Helical" evidence="8">
    <location>
        <begin position="127"/>
        <end position="145"/>
    </location>
</feature>
<proteinExistence type="inferred from homology"/>
<evidence type="ECO:0000313" key="10">
    <source>
        <dbReference type="EMBL" id="ANN68006.1"/>
    </source>
</evidence>
<dbReference type="Pfam" id="PF00528">
    <property type="entry name" value="BPD_transp_1"/>
    <property type="match status" value="1"/>
</dbReference>
<dbReference type="Gene3D" id="1.10.3720.10">
    <property type="entry name" value="MetI-like"/>
    <property type="match status" value="1"/>
</dbReference>
<feature type="transmembrane region" description="Helical" evidence="8">
    <location>
        <begin position="230"/>
        <end position="250"/>
    </location>
</feature>
<feature type="transmembrane region" description="Helical" evidence="8">
    <location>
        <begin position="174"/>
        <end position="198"/>
    </location>
</feature>
<gene>
    <name evidence="10" type="ORF">BAU06_18440</name>
    <name evidence="11" type="ORF">BAU08_18680</name>
</gene>
<dbReference type="PANTHER" id="PTHR43357:SF4">
    <property type="entry name" value="INNER MEMBRANE ABC TRANSPORTER PERMEASE PROTEIN YDCV"/>
    <property type="match status" value="1"/>
</dbReference>
<dbReference type="InterPro" id="IPR000515">
    <property type="entry name" value="MetI-like"/>
</dbReference>
<keyword evidence="5 8" id="KW-0812">Transmembrane</keyword>
<feature type="domain" description="ABC transmembrane type-1" evidence="9">
    <location>
        <begin position="62"/>
        <end position="251"/>
    </location>
</feature>
<reference evidence="12 13" key="1">
    <citation type="submission" date="2016-06" db="EMBL/GenBank/DDBJ databases">
        <title>Complete genome sequences of Bordetella bronchialis and Bordetella flabilis.</title>
        <authorList>
            <person name="LiPuma J.J."/>
            <person name="Spilker T."/>
        </authorList>
    </citation>
    <scope>NUCLEOTIDE SEQUENCE [LARGE SCALE GENOMIC DNA]</scope>
    <source>
        <strain evidence="11 13">AU17976</strain>
        <strain evidence="10 12">AU3182</strain>
    </source>
</reference>
<protein>
    <recommendedName>
        <fullName evidence="9">ABC transmembrane type-1 domain-containing protein</fullName>
    </recommendedName>
</protein>
<dbReference type="GO" id="GO:0055085">
    <property type="term" value="P:transmembrane transport"/>
    <property type="evidence" value="ECO:0007669"/>
    <property type="project" value="InterPro"/>
</dbReference>
<keyword evidence="3" id="KW-1003">Cell membrane</keyword>
<feature type="transmembrane region" description="Helical" evidence="8">
    <location>
        <begin position="100"/>
        <end position="121"/>
    </location>
</feature>
<comment type="subcellular location">
    <subcellularLocation>
        <location evidence="1">Cell inner membrane</location>
        <topology evidence="1">Multi-pass membrane protein</topology>
    </subcellularLocation>
    <subcellularLocation>
        <location evidence="8">Cell membrane</location>
        <topology evidence="8">Multi-pass membrane protein</topology>
    </subcellularLocation>
</comment>
<dbReference type="KEGG" id="bbro:BAU06_18440"/>
<dbReference type="AlphaFoldDB" id="A0A193FLF4"/>
<keyword evidence="12" id="KW-1185">Reference proteome</keyword>
<evidence type="ECO:0000313" key="12">
    <source>
        <dbReference type="Proteomes" id="UP000091897"/>
    </source>
</evidence>
<dbReference type="Proteomes" id="UP000091897">
    <property type="component" value="Chromosome"/>
</dbReference>
<keyword evidence="6 8" id="KW-1133">Transmembrane helix</keyword>
<evidence type="ECO:0000256" key="6">
    <source>
        <dbReference type="ARBA" id="ARBA00022989"/>
    </source>
</evidence>
<dbReference type="RefSeq" id="WP_066353322.1">
    <property type="nucleotide sequence ID" value="NZ_CBCSFJ010000016.1"/>
</dbReference>
<keyword evidence="2 8" id="KW-0813">Transport</keyword>
<feature type="transmembrane region" description="Helical" evidence="8">
    <location>
        <begin position="66"/>
        <end position="88"/>
    </location>
</feature>
<name>A0A193FLF4_9BORD</name>
<feature type="transmembrane region" description="Helical" evidence="8">
    <location>
        <begin position="204"/>
        <end position="223"/>
    </location>
</feature>
<comment type="similarity">
    <text evidence="8">Belongs to the binding-protein-dependent transport system permease family.</text>
</comment>
<evidence type="ECO:0000313" key="11">
    <source>
        <dbReference type="EMBL" id="ANN73098.1"/>
    </source>
</evidence>
<sequence length="262" mass="28213">MSVGRFLLRLITGIALVLILGPIFVILLFAFSSADSLVFPPPGFSLRWFQAFFTIPEMRDAFVLSLWLAVVSATLAGGLGLLAAVYASRRRGWLSNLLQMLFMAPLVFPTIILGLALLLLYRTLGVGILPGLLIAHVVVCLPYAFRTIVAALQAFDTALEEAGQSLGAGPVKSFLLITMPIIWPALLSGWLFAFIVSFGELNAALFLTGPGIVTLPIEIFSYLQFQGSQLVVAAASALQVIMIILILVLAERIVGAGRIVQR</sequence>
<evidence type="ECO:0000256" key="4">
    <source>
        <dbReference type="ARBA" id="ARBA00022519"/>
    </source>
</evidence>
<dbReference type="InterPro" id="IPR035906">
    <property type="entry name" value="MetI-like_sf"/>
</dbReference>
<evidence type="ECO:0000256" key="8">
    <source>
        <dbReference type="RuleBase" id="RU363032"/>
    </source>
</evidence>
<dbReference type="EMBL" id="CP016170">
    <property type="protein sequence ID" value="ANN68006.1"/>
    <property type="molecule type" value="Genomic_DNA"/>
</dbReference>
<dbReference type="EMBL" id="CP016171">
    <property type="protein sequence ID" value="ANN73098.1"/>
    <property type="molecule type" value="Genomic_DNA"/>
</dbReference>
<dbReference type="PROSITE" id="PS50928">
    <property type="entry name" value="ABC_TM1"/>
    <property type="match status" value="1"/>
</dbReference>
<evidence type="ECO:0000256" key="7">
    <source>
        <dbReference type="ARBA" id="ARBA00023136"/>
    </source>
</evidence>
<feature type="transmembrane region" description="Helical" evidence="8">
    <location>
        <begin position="7"/>
        <end position="31"/>
    </location>
</feature>
<accession>A0A193FLF4</accession>
<dbReference type="Proteomes" id="UP000092213">
    <property type="component" value="Chromosome"/>
</dbReference>
<dbReference type="SUPFAM" id="SSF161098">
    <property type="entry name" value="MetI-like"/>
    <property type="match status" value="1"/>
</dbReference>